<dbReference type="Proteomes" id="UP001187425">
    <property type="component" value="Unassembled WGS sequence"/>
</dbReference>
<dbReference type="AlphaFoldDB" id="A0A6V7E842"/>
<dbReference type="Gene3D" id="2.160.20.10">
    <property type="entry name" value="Single-stranded right-handed beta-helix, Pectin lyase-like"/>
    <property type="match status" value="1"/>
</dbReference>
<name>A0A6V7E842_9XANT</name>
<dbReference type="RefSeq" id="WP_154844619.1">
    <property type="nucleotide sequence ID" value="NZ_CP060399.1"/>
</dbReference>
<dbReference type="EMBL" id="LR828257">
    <property type="protein sequence ID" value="CAD0347309.1"/>
    <property type="molecule type" value="Genomic_DNA"/>
</dbReference>
<gene>
    <name evidence="1" type="ORF">CFBP498_32520</name>
    <name evidence="2" type="ORF">R4K57_16090</name>
</gene>
<dbReference type="InterPro" id="IPR012334">
    <property type="entry name" value="Pectin_lyas_fold"/>
</dbReference>
<evidence type="ECO:0000313" key="4">
    <source>
        <dbReference type="Proteomes" id="UP001187425"/>
    </source>
</evidence>
<reference evidence="1 3" key="1">
    <citation type="submission" date="2020-07" db="EMBL/GenBank/DDBJ databases">
        <authorList>
            <person name="Pothier F. J."/>
        </authorList>
    </citation>
    <scope>NUCLEOTIDE SEQUENCE [LARGE SCALE GENOMIC DNA]</scope>
    <source>
        <strain evidence="1 3">CFBP 498</strain>
    </source>
</reference>
<protein>
    <submittedName>
        <fullName evidence="1">Uncharacterized protein</fullName>
    </submittedName>
</protein>
<dbReference type="SUPFAM" id="SSF51126">
    <property type="entry name" value="Pectin lyase-like"/>
    <property type="match status" value="1"/>
</dbReference>
<dbReference type="InterPro" id="IPR011050">
    <property type="entry name" value="Pectin_lyase_fold/virulence"/>
</dbReference>
<reference evidence="2 4" key="2">
    <citation type="submission" date="2023-10" db="EMBL/GenBank/DDBJ databases">
        <title>A new tool for lettuce pathogen research.</title>
        <authorList>
            <person name="Horton K.N."/>
            <person name="Cseke L.J."/>
            <person name="Badiwe M."/>
            <person name="Tesfaye D."/>
            <person name="Klein A."/>
            <person name="Su J."/>
            <person name="Potnis N."/>
            <person name="Gassmann W."/>
        </authorList>
    </citation>
    <scope>NUCLEOTIDE SEQUENCE [LARGE SCALE GENOMIC DNA]</scope>
    <source>
        <strain evidence="2 4">JSKH1901</strain>
    </source>
</reference>
<keyword evidence="3" id="KW-1185">Reference proteome</keyword>
<dbReference type="EMBL" id="LR828257">
    <property type="protein sequence ID" value="CAD0347314.1"/>
    <property type="molecule type" value="Genomic_DNA"/>
</dbReference>
<organism evidence="1 3">
    <name type="scientific">Xanthomonas hortorum pv. vitians</name>
    <dbReference type="NCBI Taxonomy" id="83224"/>
    <lineage>
        <taxon>Bacteria</taxon>
        <taxon>Pseudomonadati</taxon>
        <taxon>Pseudomonadota</taxon>
        <taxon>Gammaproteobacteria</taxon>
        <taxon>Lysobacterales</taxon>
        <taxon>Lysobacteraceae</taxon>
        <taxon>Xanthomonas</taxon>
    </lineage>
</organism>
<accession>A0A6V7E842</accession>
<evidence type="ECO:0000313" key="1">
    <source>
        <dbReference type="EMBL" id="CAD0347314.1"/>
    </source>
</evidence>
<sequence>MSDAISGANIYVKRGTRAQFDAAATAGELAASEPYFISDEGRFAMGTSANGYATYAIALTQDLSLYVSNTGSDSNDGLSAATAFQTIQRAVTVLRTRYSLCGYTVIINVADGTYVENVVMGSVTGGIVRFVGSTSAIWRNTAGYLLVAGTGSAVQVSGFTLGGGSTVNGIGVTAGASCTFQGGHVFAAMTGFQILVSRNGVAVVSGNYSITGGGFVHYGIYDGGQLTISSIAVALTGSPNFSNCFADVGRVGSINGGDVAFTFSGAATGRRYQVYANGVIWVSGKGPNIFPGSVAGSVSAGGSYS</sequence>
<dbReference type="Proteomes" id="UP000515406">
    <property type="component" value="Chromosome"/>
</dbReference>
<dbReference type="EMBL" id="JAWMQI010000067">
    <property type="protein sequence ID" value="MDV7249897.1"/>
    <property type="molecule type" value="Genomic_DNA"/>
</dbReference>
<evidence type="ECO:0000313" key="2">
    <source>
        <dbReference type="EMBL" id="MDV7249897.1"/>
    </source>
</evidence>
<proteinExistence type="predicted"/>
<evidence type="ECO:0000313" key="3">
    <source>
        <dbReference type="Proteomes" id="UP000515406"/>
    </source>
</evidence>